<keyword evidence="1" id="KW-0540">Nuclease</keyword>
<comment type="caution">
    <text evidence="1">The sequence shown here is derived from an EMBL/GenBank/DDBJ whole genome shotgun (WGS) entry which is preliminary data.</text>
</comment>
<organism evidence="1 2">
    <name type="scientific">Aphis craccivora</name>
    <name type="common">Cowpea aphid</name>
    <dbReference type="NCBI Taxonomy" id="307492"/>
    <lineage>
        <taxon>Eukaryota</taxon>
        <taxon>Metazoa</taxon>
        <taxon>Ecdysozoa</taxon>
        <taxon>Arthropoda</taxon>
        <taxon>Hexapoda</taxon>
        <taxon>Insecta</taxon>
        <taxon>Pterygota</taxon>
        <taxon>Neoptera</taxon>
        <taxon>Paraneoptera</taxon>
        <taxon>Hemiptera</taxon>
        <taxon>Sternorrhyncha</taxon>
        <taxon>Aphidomorpha</taxon>
        <taxon>Aphidoidea</taxon>
        <taxon>Aphididae</taxon>
        <taxon>Aphidini</taxon>
        <taxon>Aphis</taxon>
        <taxon>Aphis</taxon>
    </lineage>
</organism>
<dbReference type="Proteomes" id="UP000478052">
    <property type="component" value="Unassembled WGS sequence"/>
</dbReference>
<reference evidence="1 2" key="1">
    <citation type="submission" date="2019-08" db="EMBL/GenBank/DDBJ databases">
        <title>Whole genome of Aphis craccivora.</title>
        <authorList>
            <person name="Voronova N.V."/>
            <person name="Shulinski R.S."/>
            <person name="Bandarenka Y.V."/>
            <person name="Zhorov D.G."/>
            <person name="Warner D."/>
        </authorList>
    </citation>
    <scope>NUCLEOTIDE SEQUENCE [LARGE SCALE GENOMIC DNA]</scope>
    <source>
        <strain evidence="1">180601</strain>
        <tissue evidence="1">Whole Body</tissue>
    </source>
</reference>
<dbReference type="OrthoDB" id="415068at2759"/>
<protein>
    <submittedName>
        <fullName evidence="1">Endo/exonuclease/phosphatase domain-containing protein</fullName>
    </submittedName>
</protein>
<sequence length="272" mass="32418">MVLNLWKILTYEVMRNFELNFQLSINSSKKSQNILKIKSRKENANLNNWINRYRYAISYKHKKVYDFSTTKLLANFQQLISKLVGIKFIYRYFKKKKQKNLENLDFFDFFITRLPNSLNKFISNLNYLSSYHSLVLLTLDAEIASTTNNPFLSSGPVDWKFFQAKLDESFFSFFLDHQKKNQSKSHISLPSYLVNLIKAKRRVRSLWQRSKYPEHKTAYNHLSNDLKSQLAKYRSEQFSQYLSTLSPNNGSFWKITKKLTNQRENIPPLSYH</sequence>
<keyword evidence="1" id="KW-0378">Hydrolase</keyword>
<proteinExistence type="predicted"/>
<name>A0A6G0Z7N0_APHCR</name>
<accession>A0A6G0Z7N0</accession>
<keyword evidence="1" id="KW-0269">Exonuclease</keyword>
<dbReference type="GO" id="GO:0004527">
    <property type="term" value="F:exonuclease activity"/>
    <property type="evidence" value="ECO:0007669"/>
    <property type="project" value="UniProtKB-KW"/>
</dbReference>
<evidence type="ECO:0000313" key="1">
    <source>
        <dbReference type="EMBL" id="KAF0766544.1"/>
    </source>
</evidence>
<evidence type="ECO:0000313" key="2">
    <source>
        <dbReference type="Proteomes" id="UP000478052"/>
    </source>
</evidence>
<dbReference type="EMBL" id="VUJU01001166">
    <property type="protein sequence ID" value="KAF0766544.1"/>
    <property type="molecule type" value="Genomic_DNA"/>
</dbReference>
<dbReference type="AlphaFoldDB" id="A0A6G0Z7N0"/>
<gene>
    <name evidence="1" type="ORF">FWK35_00007553</name>
</gene>
<keyword evidence="2" id="KW-1185">Reference proteome</keyword>